<reference evidence="1 2" key="1">
    <citation type="journal article" date="2017" name="Mol. Plant">
        <title>The Genome of Medicinal Plant Macleaya cordata Provides New Insights into Benzylisoquinoline Alkaloids Metabolism.</title>
        <authorList>
            <person name="Liu X."/>
            <person name="Liu Y."/>
            <person name="Huang P."/>
            <person name="Ma Y."/>
            <person name="Qing Z."/>
            <person name="Tang Q."/>
            <person name="Cao H."/>
            <person name="Cheng P."/>
            <person name="Zheng Y."/>
            <person name="Yuan Z."/>
            <person name="Zhou Y."/>
            <person name="Liu J."/>
            <person name="Tang Z."/>
            <person name="Zhuo Y."/>
            <person name="Zhang Y."/>
            <person name="Yu L."/>
            <person name="Huang J."/>
            <person name="Yang P."/>
            <person name="Peng Q."/>
            <person name="Zhang J."/>
            <person name="Jiang W."/>
            <person name="Zhang Z."/>
            <person name="Lin K."/>
            <person name="Ro D.K."/>
            <person name="Chen X."/>
            <person name="Xiong X."/>
            <person name="Shang Y."/>
            <person name="Huang S."/>
            <person name="Zeng J."/>
        </authorList>
    </citation>
    <scope>NUCLEOTIDE SEQUENCE [LARGE SCALE GENOMIC DNA]</scope>
    <source>
        <strain evidence="2">cv. BLH2017</strain>
        <tissue evidence="1">Root</tissue>
    </source>
</reference>
<dbReference type="AlphaFoldDB" id="A0A200Q0I3"/>
<gene>
    <name evidence="1" type="ORF">BVC80_459g20</name>
</gene>
<name>A0A200Q0I3_MACCD</name>
<evidence type="ECO:0000313" key="2">
    <source>
        <dbReference type="Proteomes" id="UP000195402"/>
    </source>
</evidence>
<dbReference type="OrthoDB" id="747498at2759"/>
<dbReference type="STRING" id="56857.A0A200Q0I3"/>
<dbReference type="PANTHER" id="PTHR33413:SF1">
    <property type="entry name" value="EXPRESSED PROTEIN"/>
    <property type="match status" value="1"/>
</dbReference>
<dbReference type="PANTHER" id="PTHR33413">
    <property type="entry name" value="EXPRESSED PROTEIN"/>
    <property type="match status" value="1"/>
</dbReference>
<dbReference type="Pfam" id="PF14009">
    <property type="entry name" value="PADRE"/>
    <property type="match status" value="1"/>
</dbReference>
<dbReference type="Proteomes" id="UP000195402">
    <property type="component" value="Unassembled WGS sequence"/>
</dbReference>
<proteinExistence type="predicted"/>
<evidence type="ECO:0000313" key="1">
    <source>
        <dbReference type="EMBL" id="OVA03974.1"/>
    </source>
</evidence>
<protein>
    <submittedName>
        <fullName evidence="1">Uncharacterized protein</fullName>
    </submittedName>
</protein>
<sequence>MGNCQAAEAATVVIQHPGRKIERIYKSVSAKEIMTSNPGHYVALIVTSTSAKTENGTPLKQLKLLRPDDTLHMGQVYRLVSFEEVLREFAAKKCVKLGKLLKAENVRNAGEKRRGDSRRRQQPENSNSVKVYKNELYLGEYRDQNSMKIWKEIGFIMFRNSSSQKLVDFVWASQEECKRSVTFQEENFRARSILVLVFHGRPIEYLISDTGLPPKVKTLLRNRLTVVPNPQLLTQIKDHMDFTLNGNFFGASHLPLLCQEGEFLMGLGVIQISVESSLLLFGGVSKGGLDRFKPIPFLVGSYDPDSAAFCLDQGQELQKAEGAFNPTTYGRCMEVGSPQ</sequence>
<keyword evidence="2" id="KW-1185">Reference proteome</keyword>
<dbReference type="EMBL" id="MVGT01003451">
    <property type="protein sequence ID" value="OVA03974.1"/>
    <property type="molecule type" value="Genomic_DNA"/>
</dbReference>
<accession>A0A200Q0I3</accession>
<comment type="caution">
    <text evidence="1">The sequence shown here is derived from an EMBL/GenBank/DDBJ whole genome shotgun (WGS) entry which is preliminary data.</text>
</comment>
<dbReference type="InParanoid" id="A0A200Q0I3"/>
<dbReference type="InterPro" id="IPR025322">
    <property type="entry name" value="PADRE_dom"/>
</dbReference>
<organism evidence="1 2">
    <name type="scientific">Macleaya cordata</name>
    <name type="common">Five-seeded plume-poppy</name>
    <name type="synonym">Bocconia cordata</name>
    <dbReference type="NCBI Taxonomy" id="56857"/>
    <lineage>
        <taxon>Eukaryota</taxon>
        <taxon>Viridiplantae</taxon>
        <taxon>Streptophyta</taxon>
        <taxon>Embryophyta</taxon>
        <taxon>Tracheophyta</taxon>
        <taxon>Spermatophyta</taxon>
        <taxon>Magnoliopsida</taxon>
        <taxon>Ranunculales</taxon>
        <taxon>Papaveraceae</taxon>
        <taxon>Papaveroideae</taxon>
        <taxon>Macleaya</taxon>
    </lineage>
</organism>